<comment type="caution">
    <text evidence="2">The sequence shown here is derived from an EMBL/GenBank/DDBJ whole genome shotgun (WGS) entry which is preliminary data.</text>
</comment>
<feature type="compositionally biased region" description="Basic and acidic residues" evidence="1">
    <location>
        <begin position="1020"/>
        <end position="1034"/>
    </location>
</feature>
<feature type="compositionally biased region" description="Pro residues" evidence="1">
    <location>
        <begin position="723"/>
        <end position="733"/>
    </location>
</feature>
<feature type="compositionally biased region" description="Low complexity" evidence="1">
    <location>
        <begin position="242"/>
        <end position="264"/>
    </location>
</feature>
<feature type="region of interest" description="Disordered" evidence="1">
    <location>
        <begin position="932"/>
        <end position="957"/>
    </location>
</feature>
<feature type="compositionally biased region" description="Low complexity" evidence="1">
    <location>
        <begin position="199"/>
        <end position="210"/>
    </location>
</feature>
<name>A0A9P6EFI3_9AGAR</name>
<sequence>MESDYRGSEGISTRQPRKPLTGGFLPGLNCRRNSSSPQRFSRLLDSKPHIHFPRNYPPVTRRRRSSECLYFNEKDGERDVRDLDENYQLQQPSFRHHKRTNSPSTSSETVRVGTLRRRPSSSNLRASASSGTSNPAVLIDSVALKVRQFSATARSASGWCCVGYSNFLPTPGESFASGQCISADGTASIREKHIKRKSSTSSTSSLTKLTPAASCETLKPQRVHSGNAVTASGEDQHRNGNNSTGATASGLSSGLNASATATASQKPRCTRAKTPSSSSKKGRDRVKDREKVKSKHTEDNVTHGTGPPTYSSSSRTRTIPSTNTSKRLLSSSTRSSCVSRSSTTSPAIPNARHTGPSPGIVTHTTTGSLISATTSIPSPASASVFPPYDFFSTPSSSEFVFPSFDALDDLNRWDMELMPLSSDCPGPEIERNDISRRPHQNCSDSASCTRSPFESSSCITDSQTTTLASDSTPPYSPASLSVQRPSLAPVSSPSPTLFSTPFDDEPIEYEIPFPSMRRVLMEDTRIKKSKTLAADKARAPPYGSSLGGLTSLLMQKPRYVYPSVSSPPSSGPASTTPMSSSKSSFVNADSETTPTSTPPRSPKPSLPPLTSDSSPPLALPSRLEEGLAMYSPVVSRSQLPPSLPNGLPSPLFSLYSIQLASSNSTPEQTGYTKSLLDSRSTTPSVPSTSSNTVTSTQPPTEDANNTASRTNRRSPPVSITQPPRQPPQSPLPGIPSSSSPSSTLSVLPVNAESTSPTTNSASDSGYGSGSANMRGSGKKRSSPRSSDEEKARKNSKAYDPSRGNGRHDGKGWGYTTKTWTDPNGCVHLGAEDCVVEVLFPQVKDFEVWDMSDSGWVAVPVLLNLLAKDAKRWIGVPLAMPDVTYIDLQCEDVPLPVPFEYLSTGTTLSASSSAFYTNSYTTSFVGGKSALDESSSFGAGKGYRSSRSSGGPDKGRGMSMMEALRKKEEEQSINSDKISIEGKWVRTYNRPGVEGAQSRTSDDIREDGNGTRSTHHSPVSRSDHRRSPGLDGSKETKNVHRGWYLKFWIPVPTRLFVKRETRLFNIQAQVWMMGDEEKEEKGLKRGNTVLDRFEIGMEEVEKWLGSAEPEEDEQDALPLTAQTQMTVSHLRREREMSRSY</sequence>
<dbReference type="Proteomes" id="UP000807306">
    <property type="component" value="Unassembled WGS sequence"/>
</dbReference>
<dbReference type="EMBL" id="MU157855">
    <property type="protein sequence ID" value="KAF9528142.1"/>
    <property type="molecule type" value="Genomic_DNA"/>
</dbReference>
<protein>
    <submittedName>
        <fullName evidence="2">Uncharacterized protein</fullName>
    </submittedName>
</protein>
<feature type="compositionally biased region" description="Low complexity" evidence="1">
    <location>
        <begin position="941"/>
        <end position="950"/>
    </location>
</feature>
<feature type="compositionally biased region" description="Low complexity" evidence="1">
    <location>
        <begin position="305"/>
        <end position="345"/>
    </location>
</feature>
<feature type="compositionally biased region" description="Low complexity" evidence="1">
    <location>
        <begin position="608"/>
        <end position="619"/>
    </location>
</feature>
<feature type="compositionally biased region" description="Basic and acidic residues" evidence="1">
    <location>
        <begin position="999"/>
        <end position="1008"/>
    </location>
</feature>
<feature type="region of interest" description="Disordered" evidence="1">
    <location>
        <begin position="89"/>
        <end position="133"/>
    </location>
</feature>
<feature type="compositionally biased region" description="Polar residues" evidence="1">
    <location>
        <begin position="440"/>
        <end position="484"/>
    </location>
</feature>
<feature type="compositionally biased region" description="Pro residues" evidence="1">
    <location>
        <begin position="596"/>
        <end position="607"/>
    </location>
</feature>
<organism evidence="2 3">
    <name type="scientific">Crepidotus variabilis</name>
    <dbReference type="NCBI Taxonomy" id="179855"/>
    <lineage>
        <taxon>Eukaryota</taxon>
        <taxon>Fungi</taxon>
        <taxon>Dikarya</taxon>
        <taxon>Basidiomycota</taxon>
        <taxon>Agaricomycotina</taxon>
        <taxon>Agaricomycetes</taxon>
        <taxon>Agaricomycetidae</taxon>
        <taxon>Agaricales</taxon>
        <taxon>Agaricineae</taxon>
        <taxon>Crepidotaceae</taxon>
        <taxon>Crepidotus</taxon>
    </lineage>
</organism>
<feature type="region of interest" description="Disordered" evidence="1">
    <location>
        <begin position="1"/>
        <end position="39"/>
    </location>
</feature>
<feature type="compositionally biased region" description="Polar residues" evidence="1">
    <location>
        <begin position="663"/>
        <end position="677"/>
    </location>
</feature>
<feature type="region of interest" description="Disordered" evidence="1">
    <location>
        <begin position="192"/>
        <end position="359"/>
    </location>
</feature>
<feature type="compositionally biased region" description="Low complexity" evidence="1">
    <location>
        <begin position="678"/>
        <end position="700"/>
    </location>
</feature>
<reference evidence="2" key="1">
    <citation type="submission" date="2020-11" db="EMBL/GenBank/DDBJ databases">
        <authorList>
            <consortium name="DOE Joint Genome Institute"/>
            <person name="Ahrendt S."/>
            <person name="Riley R."/>
            <person name="Andreopoulos W."/>
            <person name="Labutti K."/>
            <person name="Pangilinan J."/>
            <person name="Ruiz-Duenas F.J."/>
            <person name="Barrasa J.M."/>
            <person name="Sanchez-Garcia M."/>
            <person name="Camarero S."/>
            <person name="Miyauchi S."/>
            <person name="Serrano A."/>
            <person name="Linde D."/>
            <person name="Babiker R."/>
            <person name="Drula E."/>
            <person name="Ayuso-Fernandez I."/>
            <person name="Pacheco R."/>
            <person name="Padilla G."/>
            <person name="Ferreira P."/>
            <person name="Barriuso J."/>
            <person name="Kellner H."/>
            <person name="Castanera R."/>
            <person name="Alfaro M."/>
            <person name="Ramirez L."/>
            <person name="Pisabarro A.G."/>
            <person name="Kuo A."/>
            <person name="Tritt A."/>
            <person name="Lipzen A."/>
            <person name="He G."/>
            <person name="Yan M."/>
            <person name="Ng V."/>
            <person name="Cullen D."/>
            <person name="Martin F."/>
            <person name="Rosso M.-N."/>
            <person name="Henrissat B."/>
            <person name="Hibbett D."/>
            <person name="Martinez A.T."/>
            <person name="Grigoriev I.V."/>
        </authorList>
    </citation>
    <scope>NUCLEOTIDE SEQUENCE</scope>
    <source>
        <strain evidence="2">CBS 506.95</strain>
    </source>
</reference>
<feature type="region of interest" description="Disordered" evidence="1">
    <location>
        <begin position="562"/>
        <end position="619"/>
    </location>
</feature>
<evidence type="ECO:0000256" key="1">
    <source>
        <dbReference type="SAM" id="MobiDB-lite"/>
    </source>
</evidence>
<feature type="compositionally biased region" description="Low complexity" evidence="1">
    <location>
        <begin position="734"/>
        <end position="749"/>
    </location>
</feature>
<feature type="region of interest" description="Disordered" evidence="1">
    <location>
        <begin position="988"/>
        <end position="1034"/>
    </location>
</feature>
<feature type="region of interest" description="Disordered" evidence="1">
    <location>
        <begin position="423"/>
        <end position="501"/>
    </location>
</feature>
<dbReference type="OrthoDB" id="3059771at2759"/>
<evidence type="ECO:0000313" key="3">
    <source>
        <dbReference type="Proteomes" id="UP000807306"/>
    </source>
</evidence>
<feature type="compositionally biased region" description="Low complexity" evidence="1">
    <location>
        <begin position="489"/>
        <end position="501"/>
    </location>
</feature>
<feature type="region of interest" description="Disordered" evidence="1">
    <location>
        <begin position="663"/>
        <end position="816"/>
    </location>
</feature>
<feature type="compositionally biased region" description="Low complexity" evidence="1">
    <location>
        <begin position="120"/>
        <end position="130"/>
    </location>
</feature>
<gene>
    <name evidence="2" type="ORF">CPB83DRAFT_894628</name>
</gene>
<dbReference type="AlphaFoldDB" id="A0A9P6EFI3"/>
<accession>A0A9P6EFI3</accession>
<feature type="compositionally biased region" description="Polar residues" evidence="1">
    <location>
        <begin position="1009"/>
        <end position="1019"/>
    </location>
</feature>
<feature type="compositionally biased region" description="Basic and acidic residues" evidence="1">
    <location>
        <begin position="285"/>
        <end position="301"/>
    </location>
</feature>
<evidence type="ECO:0000313" key="2">
    <source>
        <dbReference type="EMBL" id="KAF9528142.1"/>
    </source>
</evidence>
<keyword evidence="3" id="KW-1185">Reference proteome</keyword>
<proteinExistence type="predicted"/>
<feature type="compositionally biased region" description="Low complexity" evidence="1">
    <location>
        <begin position="760"/>
        <end position="775"/>
    </location>
</feature>
<feature type="compositionally biased region" description="Low complexity" evidence="1">
    <location>
        <begin position="562"/>
        <end position="595"/>
    </location>
</feature>